<gene>
    <name evidence="1" type="ORF">ACFPFX_09210</name>
</gene>
<dbReference type="Proteomes" id="UP001595834">
    <property type="component" value="Unassembled WGS sequence"/>
</dbReference>
<accession>A0ABV9UK09</accession>
<reference evidence="2" key="1">
    <citation type="journal article" date="2019" name="Int. J. Syst. Evol. Microbiol.">
        <title>The Global Catalogue of Microorganisms (GCM) 10K type strain sequencing project: providing services to taxonomists for standard genome sequencing and annotation.</title>
        <authorList>
            <consortium name="The Broad Institute Genomics Platform"/>
            <consortium name="The Broad Institute Genome Sequencing Center for Infectious Disease"/>
            <person name="Wu L."/>
            <person name="Ma J."/>
        </authorList>
    </citation>
    <scope>NUCLEOTIDE SEQUENCE [LARGE SCALE GENOMIC DNA]</scope>
    <source>
        <strain evidence="2">CCM 7224</strain>
    </source>
</reference>
<name>A0ABV9UK09_9ACTN</name>
<organism evidence="1 2">
    <name type="scientific">Streptomyces mauvecolor</name>
    <dbReference type="NCBI Taxonomy" id="58345"/>
    <lineage>
        <taxon>Bacteria</taxon>
        <taxon>Bacillati</taxon>
        <taxon>Actinomycetota</taxon>
        <taxon>Actinomycetes</taxon>
        <taxon>Kitasatosporales</taxon>
        <taxon>Streptomycetaceae</taxon>
        <taxon>Streptomyces</taxon>
    </lineage>
</organism>
<dbReference type="EMBL" id="JBHSIZ010000007">
    <property type="protein sequence ID" value="MFC4956477.1"/>
    <property type="molecule type" value="Genomic_DNA"/>
</dbReference>
<proteinExistence type="predicted"/>
<comment type="caution">
    <text evidence="1">The sequence shown here is derived from an EMBL/GenBank/DDBJ whole genome shotgun (WGS) entry which is preliminary data.</text>
</comment>
<sequence length="111" mass="11685">MSDTAPEAKGPAPIKLPAEQTEAKWVTVHAGLKTAEGTAAELTPTTDVNPEDIGTLSIEYRDGQPVVVVSGGSTIPAGLTVVDGSRQPVAKYQVGPFALFEIPRDESTQRR</sequence>
<keyword evidence="2" id="KW-1185">Reference proteome</keyword>
<evidence type="ECO:0000313" key="2">
    <source>
        <dbReference type="Proteomes" id="UP001595834"/>
    </source>
</evidence>
<protein>
    <submittedName>
        <fullName evidence="1">Uncharacterized protein</fullName>
    </submittedName>
</protein>
<evidence type="ECO:0000313" key="1">
    <source>
        <dbReference type="EMBL" id="MFC4956477.1"/>
    </source>
</evidence>
<dbReference type="RefSeq" id="WP_344375790.1">
    <property type="nucleotide sequence ID" value="NZ_BAAASQ010000012.1"/>
</dbReference>